<organism evidence="4 5">
    <name type="scientific">Streptomyces aureus</name>
    <dbReference type="NCBI Taxonomy" id="193461"/>
    <lineage>
        <taxon>Bacteria</taxon>
        <taxon>Bacillati</taxon>
        <taxon>Actinomycetota</taxon>
        <taxon>Actinomycetes</taxon>
        <taxon>Kitasatosporales</taxon>
        <taxon>Streptomycetaceae</taxon>
        <taxon>Streptomyces</taxon>
    </lineage>
</organism>
<dbReference type="EMBL" id="JBGOSP010000025">
    <property type="protein sequence ID" value="MFA3841453.1"/>
    <property type="molecule type" value="Genomic_DNA"/>
</dbReference>
<dbReference type="Proteomes" id="UP001571476">
    <property type="component" value="Unassembled WGS sequence"/>
</dbReference>
<keyword evidence="2" id="KW-0012">Acyltransferase</keyword>
<keyword evidence="1" id="KW-0808">Transferase</keyword>
<evidence type="ECO:0000256" key="1">
    <source>
        <dbReference type="ARBA" id="ARBA00022679"/>
    </source>
</evidence>
<dbReference type="RefSeq" id="WP_372565673.1">
    <property type="nucleotide sequence ID" value="NZ_JBGOSP010000025.1"/>
</dbReference>
<dbReference type="InterPro" id="IPR000182">
    <property type="entry name" value="GNAT_dom"/>
</dbReference>
<dbReference type="InterPro" id="IPR016181">
    <property type="entry name" value="Acyl_CoA_acyltransferase"/>
</dbReference>
<evidence type="ECO:0000313" key="5">
    <source>
        <dbReference type="Proteomes" id="UP001571476"/>
    </source>
</evidence>
<gene>
    <name evidence="4" type="ORF">ACEG43_35560</name>
</gene>
<name>A0ABV4SWN4_9ACTN</name>
<dbReference type="PROSITE" id="PS51186">
    <property type="entry name" value="GNAT"/>
    <property type="match status" value="1"/>
</dbReference>
<accession>A0ABV4SWN4</accession>
<reference evidence="4 5" key="1">
    <citation type="submission" date="2024-08" db="EMBL/GenBank/DDBJ databases">
        <title>Genome sequence of Streptomyces aureus CACIA-1.46HGO.</title>
        <authorList>
            <person name="Evangelista-Martinez Z."/>
        </authorList>
    </citation>
    <scope>NUCLEOTIDE SEQUENCE [LARGE SCALE GENOMIC DNA]</scope>
    <source>
        <strain evidence="4 5">CACIA-1.46HGO</strain>
    </source>
</reference>
<dbReference type="PANTHER" id="PTHR43072">
    <property type="entry name" value="N-ACETYLTRANSFERASE"/>
    <property type="match status" value="1"/>
</dbReference>
<protein>
    <submittedName>
        <fullName evidence="4">N-acetyltransferase family protein</fullName>
    </submittedName>
</protein>
<dbReference type="PANTHER" id="PTHR43072:SF23">
    <property type="entry name" value="UPF0039 PROTEIN C11D3.02C"/>
    <property type="match status" value="1"/>
</dbReference>
<dbReference type="CDD" id="cd04301">
    <property type="entry name" value="NAT_SF"/>
    <property type="match status" value="1"/>
</dbReference>
<dbReference type="Gene3D" id="3.40.630.30">
    <property type="match status" value="1"/>
</dbReference>
<feature type="domain" description="N-acetyltransferase" evidence="3">
    <location>
        <begin position="23"/>
        <end position="188"/>
    </location>
</feature>
<evidence type="ECO:0000259" key="3">
    <source>
        <dbReference type="PROSITE" id="PS51186"/>
    </source>
</evidence>
<dbReference type="Pfam" id="PF13420">
    <property type="entry name" value="Acetyltransf_4"/>
    <property type="match status" value="1"/>
</dbReference>
<dbReference type="SUPFAM" id="SSF55729">
    <property type="entry name" value="Acyl-CoA N-acyltransferases (Nat)"/>
    <property type="match status" value="1"/>
</dbReference>
<keyword evidence="5" id="KW-1185">Reference proteome</keyword>
<evidence type="ECO:0000256" key="2">
    <source>
        <dbReference type="ARBA" id="ARBA00023315"/>
    </source>
</evidence>
<comment type="caution">
    <text evidence="4">The sequence shown here is derived from an EMBL/GenBank/DDBJ whole genome shotgun (WGS) entry which is preliminary data.</text>
</comment>
<sequence>MQYPVPPPAGYGEVHSVTESTEVLVRPGGEADLDALTDLYNHYVRETPITFDTAVFTPQERRPWLLSHLEDGRHLLLVAQERDSGRILGYATSGPFRAKAAYDTSVEISVYCAPDSGGRGIGTLLYDALFKALADQDVHRAYAGITQPNEASARLHARFGFTHVGTYREVGRKFDRYWDVTWYEKPLNGV</sequence>
<proteinExistence type="predicted"/>
<evidence type="ECO:0000313" key="4">
    <source>
        <dbReference type="EMBL" id="MFA3841453.1"/>
    </source>
</evidence>